<name>A0AAW5HTF6_9CORY</name>
<feature type="transmembrane region" description="Helical" evidence="1">
    <location>
        <begin position="53"/>
        <end position="72"/>
    </location>
</feature>
<gene>
    <name evidence="2" type="ORF">JMN37_07340</name>
</gene>
<dbReference type="PROSITE" id="PS51257">
    <property type="entry name" value="PROKAR_LIPOPROTEIN"/>
    <property type="match status" value="1"/>
</dbReference>
<accession>A0AAW5HTF6</accession>
<dbReference type="EMBL" id="JAEUWV010000010">
    <property type="protein sequence ID" value="MCO6394788.1"/>
    <property type="molecule type" value="Genomic_DNA"/>
</dbReference>
<evidence type="ECO:0000313" key="2">
    <source>
        <dbReference type="EMBL" id="MCO6394788.1"/>
    </source>
</evidence>
<evidence type="ECO:0000313" key="3">
    <source>
        <dbReference type="Proteomes" id="UP001205920"/>
    </source>
</evidence>
<evidence type="ECO:0000256" key="1">
    <source>
        <dbReference type="SAM" id="Phobius"/>
    </source>
</evidence>
<keyword evidence="1" id="KW-0472">Membrane</keyword>
<proteinExistence type="predicted"/>
<feature type="transmembrane region" description="Helical" evidence="1">
    <location>
        <begin position="172"/>
        <end position="193"/>
    </location>
</feature>
<feature type="transmembrane region" description="Helical" evidence="1">
    <location>
        <begin position="105"/>
        <end position="128"/>
    </location>
</feature>
<feature type="transmembrane region" description="Helical" evidence="1">
    <location>
        <begin position="12"/>
        <end position="33"/>
    </location>
</feature>
<organism evidence="2 3">
    <name type="scientific">Corynebacterium lipophilum</name>
    <dbReference type="NCBI Taxonomy" id="2804918"/>
    <lineage>
        <taxon>Bacteria</taxon>
        <taxon>Bacillati</taxon>
        <taxon>Actinomycetota</taxon>
        <taxon>Actinomycetes</taxon>
        <taxon>Mycobacteriales</taxon>
        <taxon>Corynebacteriaceae</taxon>
        <taxon>Corynebacterium</taxon>
    </lineage>
</organism>
<dbReference type="RefSeq" id="WP_252931493.1">
    <property type="nucleotide sequence ID" value="NZ_JAEUWV010000010.1"/>
</dbReference>
<dbReference type="Proteomes" id="UP001205920">
    <property type="component" value="Unassembled WGS sequence"/>
</dbReference>
<keyword evidence="1" id="KW-1133">Transmembrane helix</keyword>
<sequence length="248" mass="26044">MSIEFLKLRRTHISLLGGVLSLGIVLFACMSLFSDGQIDAFTAAPEAAWSGQLIAVAMSLAFLTPLQLALIASRAVDNEHASGGWLLNAVAGVRKGSLLRRKFRVVAPLIVTLKLMEFTACIALPVLLGAPMPSGSTAGAWAVYGVAAVVTSLAITSAMVMLAAVTESQVGVLAFGVAGGFLGITSLLSPVWLAEMNPFGYFAVLLPYTFANEGAVPTQPGWASWCVYIVLLATGFVAITRILDRKEI</sequence>
<reference evidence="2 3" key="1">
    <citation type="submission" date="2021-01" db="EMBL/GenBank/DDBJ databases">
        <title>Identification and Characterization of Corynebacterium sp.</title>
        <authorList>
            <person name="Luo Q."/>
            <person name="Qu P."/>
            <person name="Chen Q."/>
        </authorList>
    </citation>
    <scope>NUCLEOTIDE SEQUENCE [LARGE SCALE GENOMIC DNA]</scope>
    <source>
        <strain evidence="2 3">MC-18</strain>
    </source>
</reference>
<protein>
    <submittedName>
        <fullName evidence="2">ABC transporter permease</fullName>
    </submittedName>
</protein>
<comment type="caution">
    <text evidence="2">The sequence shown here is derived from an EMBL/GenBank/DDBJ whole genome shotgun (WGS) entry which is preliminary data.</text>
</comment>
<keyword evidence="1" id="KW-0812">Transmembrane</keyword>
<dbReference type="AlphaFoldDB" id="A0AAW5HTF6"/>
<feature type="transmembrane region" description="Helical" evidence="1">
    <location>
        <begin position="222"/>
        <end position="243"/>
    </location>
</feature>
<keyword evidence="3" id="KW-1185">Reference proteome</keyword>
<dbReference type="Pfam" id="PF12730">
    <property type="entry name" value="ABC2_membrane_4"/>
    <property type="match status" value="1"/>
</dbReference>
<feature type="transmembrane region" description="Helical" evidence="1">
    <location>
        <begin position="140"/>
        <end position="165"/>
    </location>
</feature>